<evidence type="ECO:0000313" key="1">
    <source>
        <dbReference type="EMBL" id="ALI36365.1"/>
    </source>
</evidence>
<organism evidence="1 2">
    <name type="scientific">Candidatus Nitrosocosmicus oleophilus</name>
    <dbReference type="NCBI Taxonomy" id="1353260"/>
    <lineage>
        <taxon>Archaea</taxon>
        <taxon>Nitrososphaerota</taxon>
        <taxon>Nitrososphaeria</taxon>
        <taxon>Nitrososphaerales</taxon>
        <taxon>Nitrososphaeraceae</taxon>
        <taxon>Candidatus Nitrosocosmicus</taxon>
    </lineage>
</organism>
<gene>
    <name evidence="1" type="ORF">NMY3_02165</name>
</gene>
<name>A0A654LYP7_9ARCH</name>
<dbReference type="KEGG" id="taa:NMY3_02165"/>
<proteinExistence type="predicted"/>
<dbReference type="EMBL" id="CP012850">
    <property type="protein sequence ID" value="ALI36365.1"/>
    <property type="molecule type" value="Genomic_DNA"/>
</dbReference>
<dbReference type="Proteomes" id="UP000058925">
    <property type="component" value="Chromosome"/>
</dbReference>
<protein>
    <submittedName>
        <fullName evidence="1">Uncharacterized protein</fullName>
    </submittedName>
</protein>
<dbReference type="AlphaFoldDB" id="A0A654LYP7"/>
<reference evidence="2" key="1">
    <citation type="submission" date="2015-10" db="EMBL/GenBank/DDBJ databases">
        <title>Niche specialization of a soil ammonia-oxidizing archaeon, Candidatus Nitrosocosmicus oleophilus.</title>
        <authorList>
            <person name="Jung M.-Y."/>
            <person name="Rhee S.-K."/>
        </authorList>
    </citation>
    <scope>NUCLEOTIDE SEQUENCE [LARGE SCALE GENOMIC DNA]</scope>
    <source>
        <strain evidence="2">MY3</strain>
    </source>
</reference>
<accession>A0A654LYP7</accession>
<keyword evidence="2" id="KW-1185">Reference proteome</keyword>
<evidence type="ECO:0000313" key="2">
    <source>
        <dbReference type="Proteomes" id="UP000058925"/>
    </source>
</evidence>
<sequence length="62" mass="6733">MMLCLGIGIGVIASTDLMMTFVLAQQNMSMEMPNAPNGMKNMSMSLNDLRNTTIGMDNTPFS</sequence>